<evidence type="ECO:0000313" key="7">
    <source>
        <dbReference type="EMBL" id="QEC57269.1"/>
    </source>
</evidence>
<keyword evidence="8" id="KW-1185">Reference proteome</keyword>
<feature type="domain" description="Thioredoxin" evidence="6">
    <location>
        <begin position="24"/>
        <end position="181"/>
    </location>
</feature>
<sequence length="186" mass="20924">MKRNFLLLVLLINSFAFAQTITSAEMDTSLPPMVAMRKTTIGKPFGAFSATGDSVITTEAFKGKTVFVNFWFESCAPCITELDGLNTLYKQTKNNANFLFVSFTFEPIEKLKTLREKYGLFYPVYHIEAKGCQRLNRGLGFPTNVLVDSAGKINHLVFGGAKDKKSAEEFLHNEFYQKIIALSEQH</sequence>
<dbReference type="PANTHER" id="PTHR42852:SF6">
    <property type="entry name" value="THIOL:DISULFIDE INTERCHANGE PROTEIN DSBE"/>
    <property type="match status" value="1"/>
</dbReference>
<keyword evidence="2" id="KW-0201">Cytochrome c-type biogenesis</keyword>
<dbReference type="Proteomes" id="UP000321204">
    <property type="component" value="Chromosome"/>
</dbReference>
<dbReference type="GO" id="GO:0017004">
    <property type="term" value="P:cytochrome complex assembly"/>
    <property type="evidence" value="ECO:0007669"/>
    <property type="project" value="UniProtKB-KW"/>
</dbReference>
<dbReference type="Gene3D" id="3.40.30.10">
    <property type="entry name" value="Glutaredoxin"/>
    <property type="match status" value="1"/>
</dbReference>
<organism evidence="7 8">
    <name type="scientific">Flavisolibacter ginsenosidimutans</name>
    <dbReference type="NCBI Taxonomy" id="661481"/>
    <lineage>
        <taxon>Bacteria</taxon>
        <taxon>Pseudomonadati</taxon>
        <taxon>Bacteroidota</taxon>
        <taxon>Chitinophagia</taxon>
        <taxon>Chitinophagales</taxon>
        <taxon>Chitinophagaceae</taxon>
        <taxon>Flavisolibacter</taxon>
    </lineage>
</organism>
<feature type="signal peptide" evidence="5">
    <location>
        <begin position="1"/>
        <end position="18"/>
    </location>
</feature>
<evidence type="ECO:0000256" key="2">
    <source>
        <dbReference type="ARBA" id="ARBA00022748"/>
    </source>
</evidence>
<dbReference type="PANTHER" id="PTHR42852">
    <property type="entry name" value="THIOL:DISULFIDE INTERCHANGE PROTEIN DSBE"/>
    <property type="match status" value="1"/>
</dbReference>
<dbReference type="GO" id="GO:0016491">
    <property type="term" value="F:oxidoreductase activity"/>
    <property type="evidence" value="ECO:0007669"/>
    <property type="project" value="InterPro"/>
</dbReference>
<dbReference type="KEGG" id="fgg:FSB75_15640"/>
<protein>
    <submittedName>
        <fullName evidence="7">TlpA family protein disulfide reductase</fullName>
    </submittedName>
</protein>
<dbReference type="Pfam" id="PF00578">
    <property type="entry name" value="AhpC-TSA"/>
    <property type="match status" value="1"/>
</dbReference>
<keyword evidence="4" id="KW-0676">Redox-active center</keyword>
<dbReference type="AlphaFoldDB" id="A0A5B8UM60"/>
<dbReference type="EMBL" id="CP042433">
    <property type="protein sequence ID" value="QEC57269.1"/>
    <property type="molecule type" value="Genomic_DNA"/>
</dbReference>
<feature type="chain" id="PRO_5022849750" evidence="5">
    <location>
        <begin position="19"/>
        <end position="186"/>
    </location>
</feature>
<name>A0A5B8UM60_9BACT</name>
<dbReference type="InterPro" id="IPR000866">
    <property type="entry name" value="AhpC/TSA"/>
</dbReference>
<dbReference type="InterPro" id="IPR050553">
    <property type="entry name" value="Thioredoxin_ResA/DsbE_sf"/>
</dbReference>
<evidence type="ECO:0000259" key="6">
    <source>
        <dbReference type="PROSITE" id="PS51352"/>
    </source>
</evidence>
<keyword evidence="3" id="KW-1015">Disulfide bond</keyword>
<comment type="subcellular location">
    <subcellularLocation>
        <location evidence="1">Cell envelope</location>
    </subcellularLocation>
</comment>
<dbReference type="OrthoDB" id="9815205at2"/>
<gene>
    <name evidence="7" type="ORF">FSB75_15640</name>
</gene>
<evidence type="ECO:0000256" key="4">
    <source>
        <dbReference type="ARBA" id="ARBA00023284"/>
    </source>
</evidence>
<dbReference type="CDD" id="cd02966">
    <property type="entry name" value="TlpA_like_family"/>
    <property type="match status" value="1"/>
</dbReference>
<proteinExistence type="predicted"/>
<dbReference type="InterPro" id="IPR036249">
    <property type="entry name" value="Thioredoxin-like_sf"/>
</dbReference>
<keyword evidence="5" id="KW-0732">Signal</keyword>
<dbReference type="InterPro" id="IPR013766">
    <property type="entry name" value="Thioredoxin_domain"/>
</dbReference>
<evidence type="ECO:0000313" key="8">
    <source>
        <dbReference type="Proteomes" id="UP000321204"/>
    </source>
</evidence>
<dbReference type="SUPFAM" id="SSF52833">
    <property type="entry name" value="Thioredoxin-like"/>
    <property type="match status" value="1"/>
</dbReference>
<dbReference type="GO" id="GO:0030313">
    <property type="term" value="C:cell envelope"/>
    <property type="evidence" value="ECO:0007669"/>
    <property type="project" value="UniProtKB-SubCell"/>
</dbReference>
<evidence type="ECO:0000256" key="1">
    <source>
        <dbReference type="ARBA" id="ARBA00004196"/>
    </source>
</evidence>
<accession>A0A5B8UM60</accession>
<reference evidence="7 8" key="1">
    <citation type="journal article" date="2015" name="Int. J. Syst. Evol. Microbiol.">
        <title>Flavisolibacter ginsenosidimutans sp. nov., with ginsenoside-converting activity isolated from soil used for cultivating ginseng.</title>
        <authorList>
            <person name="Zhao Y."/>
            <person name="Liu Q."/>
            <person name="Kang M.S."/>
            <person name="Jin F."/>
            <person name="Yu H."/>
            <person name="Im W.T."/>
        </authorList>
    </citation>
    <scope>NUCLEOTIDE SEQUENCE [LARGE SCALE GENOMIC DNA]</scope>
    <source>
        <strain evidence="7 8">Gsoil 636</strain>
    </source>
</reference>
<dbReference type="GO" id="GO:0016209">
    <property type="term" value="F:antioxidant activity"/>
    <property type="evidence" value="ECO:0007669"/>
    <property type="project" value="InterPro"/>
</dbReference>
<dbReference type="PROSITE" id="PS51352">
    <property type="entry name" value="THIOREDOXIN_2"/>
    <property type="match status" value="1"/>
</dbReference>
<dbReference type="RefSeq" id="WP_146789407.1">
    <property type="nucleotide sequence ID" value="NZ_BAABIO010000003.1"/>
</dbReference>
<evidence type="ECO:0000256" key="5">
    <source>
        <dbReference type="SAM" id="SignalP"/>
    </source>
</evidence>
<evidence type="ECO:0000256" key="3">
    <source>
        <dbReference type="ARBA" id="ARBA00023157"/>
    </source>
</evidence>